<reference evidence="4 5" key="1">
    <citation type="submission" date="2016-03" db="EMBL/GenBank/DDBJ databases">
        <title>Complete genome sequence of a soil Actinobacterium, Nocardioides dokdonensis FR1436.</title>
        <authorList>
            <person name="Kwon S.-K."/>
            <person name="Kim K."/>
            <person name="Kim J.F."/>
        </authorList>
    </citation>
    <scope>NUCLEOTIDE SEQUENCE [LARGE SCALE GENOMIC DNA]</scope>
    <source>
        <strain evidence="4 5">FR1436</strain>
    </source>
</reference>
<dbReference type="OrthoDB" id="321327at2"/>
<keyword evidence="4" id="KW-0223">Dioxygenase</keyword>
<dbReference type="PANTHER" id="PTHR43212:SF3">
    <property type="entry name" value="QUERCETIN 2,3-DIOXYGENASE"/>
    <property type="match status" value="1"/>
</dbReference>
<dbReference type="EC" id="1.13.11.24" evidence="4"/>
<evidence type="ECO:0000256" key="2">
    <source>
        <dbReference type="RuleBase" id="RU003457"/>
    </source>
</evidence>
<dbReference type="InterPro" id="IPR012093">
    <property type="entry name" value="Pirin"/>
</dbReference>
<comment type="similarity">
    <text evidence="1 2">Belongs to the pirin family.</text>
</comment>
<evidence type="ECO:0000259" key="3">
    <source>
        <dbReference type="Pfam" id="PF02678"/>
    </source>
</evidence>
<dbReference type="PATRIC" id="fig|1300347.3.peg.1142"/>
<dbReference type="InterPro" id="IPR014710">
    <property type="entry name" value="RmlC-like_jellyroll"/>
</dbReference>
<evidence type="ECO:0000313" key="5">
    <source>
        <dbReference type="Proteomes" id="UP000077868"/>
    </source>
</evidence>
<dbReference type="Proteomes" id="UP000077868">
    <property type="component" value="Chromosome"/>
</dbReference>
<dbReference type="AlphaFoldDB" id="A0A1A9GIY3"/>
<dbReference type="EMBL" id="CP015079">
    <property type="protein sequence ID" value="ANH37583.1"/>
    <property type="molecule type" value="Genomic_DNA"/>
</dbReference>
<name>A0A1A9GIY3_9ACTN</name>
<keyword evidence="5" id="KW-1185">Reference proteome</keyword>
<dbReference type="STRING" id="1300347.I601_1141"/>
<dbReference type="PANTHER" id="PTHR43212">
    <property type="entry name" value="QUERCETIN 2,3-DIOXYGENASE"/>
    <property type="match status" value="1"/>
</dbReference>
<gene>
    <name evidence="4" type="primary">yhhW_3</name>
    <name evidence="4" type="ORF">I601_1141</name>
</gene>
<dbReference type="Pfam" id="PF02678">
    <property type="entry name" value="Pirin"/>
    <property type="match status" value="1"/>
</dbReference>
<sequence length="228" mass="24067">MMPVTVEIRRGTSRFSTRVPGRLTRHAFSFGEHYDPERLSFGPIVCHDDHLVAGGQGFDEHAHSDLEIVTWVVSGAVRHVDSSGREEVVPAGSLAVLSAGSGVRHAETAVLGAGPTRFVQTWLRPDETGTTPSYAVAAVDPAATGLVPAPLPVGVAGARLSVARLRAGERLELPAAPRLHAFLTRGALLRFSLAEPLAAGDACCFVDEPAHPVVAAVDTELLVWTFAS</sequence>
<dbReference type="InterPro" id="IPR011051">
    <property type="entry name" value="RmlC_Cupin_sf"/>
</dbReference>
<dbReference type="SUPFAM" id="SSF51182">
    <property type="entry name" value="RmlC-like cupins"/>
    <property type="match status" value="1"/>
</dbReference>
<dbReference type="InterPro" id="IPR003829">
    <property type="entry name" value="Pirin_N_dom"/>
</dbReference>
<accession>A0A1A9GIY3</accession>
<keyword evidence="4" id="KW-0560">Oxidoreductase</keyword>
<dbReference type="GO" id="GO:0008127">
    <property type="term" value="F:quercetin 2,3-dioxygenase activity"/>
    <property type="evidence" value="ECO:0007669"/>
    <property type="project" value="UniProtKB-EC"/>
</dbReference>
<dbReference type="KEGG" id="ndk:I601_1141"/>
<dbReference type="Gene3D" id="2.60.120.10">
    <property type="entry name" value="Jelly Rolls"/>
    <property type="match status" value="1"/>
</dbReference>
<evidence type="ECO:0000256" key="1">
    <source>
        <dbReference type="ARBA" id="ARBA00008416"/>
    </source>
</evidence>
<organism evidence="4 5">
    <name type="scientific">Nocardioides dokdonensis FR1436</name>
    <dbReference type="NCBI Taxonomy" id="1300347"/>
    <lineage>
        <taxon>Bacteria</taxon>
        <taxon>Bacillati</taxon>
        <taxon>Actinomycetota</taxon>
        <taxon>Actinomycetes</taxon>
        <taxon>Propionibacteriales</taxon>
        <taxon>Nocardioidaceae</taxon>
        <taxon>Nocardioides</taxon>
    </lineage>
</organism>
<feature type="domain" description="Pirin N-terminal" evidence="3">
    <location>
        <begin position="21"/>
        <end position="123"/>
    </location>
</feature>
<proteinExistence type="inferred from homology"/>
<protein>
    <submittedName>
        <fullName evidence="4">Quercetin 2,3-dioxygenase</fullName>
        <ecNumber evidence="4">1.13.11.24</ecNumber>
    </submittedName>
</protein>
<evidence type="ECO:0000313" key="4">
    <source>
        <dbReference type="EMBL" id="ANH37583.1"/>
    </source>
</evidence>